<sequence length="55" mass="6070">MDAAFLSHLLYVLKGHKSLPGDHLTVQPPLLDFSAEAAQRHAAGWEGDLQRIFEA</sequence>
<name>A0A212LQL4_9HYPH</name>
<organism evidence="1">
    <name type="scientific">uncultured Pleomorphomonas sp</name>
    <dbReference type="NCBI Taxonomy" id="442121"/>
    <lineage>
        <taxon>Bacteria</taxon>
        <taxon>Pseudomonadati</taxon>
        <taxon>Pseudomonadota</taxon>
        <taxon>Alphaproteobacteria</taxon>
        <taxon>Hyphomicrobiales</taxon>
        <taxon>Pleomorphomonadaceae</taxon>
        <taxon>Pleomorphomonas</taxon>
        <taxon>environmental samples</taxon>
    </lineage>
</organism>
<reference evidence="1" key="1">
    <citation type="submission" date="2016-08" db="EMBL/GenBank/DDBJ databases">
        <authorList>
            <person name="Seilhamer J.J."/>
        </authorList>
    </citation>
    <scope>NUCLEOTIDE SEQUENCE</scope>
    <source>
        <strain evidence="1">86</strain>
    </source>
</reference>
<proteinExistence type="predicted"/>
<dbReference type="EMBL" id="FMJD01000013">
    <property type="protein sequence ID" value="SCM79797.1"/>
    <property type="molecule type" value="Genomic_DNA"/>
</dbReference>
<gene>
    <name evidence="1" type="ORF">KL86PLE_90644</name>
</gene>
<accession>A0A212LQL4</accession>
<dbReference type="AlphaFoldDB" id="A0A212LQL4"/>
<protein>
    <submittedName>
        <fullName evidence="1">Uncharacterized protein</fullName>
    </submittedName>
</protein>
<evidence type="ECO:0000313" key="1">
    <source>
        <dbReference type="EMBL" id="SCM79797.1"/>
    </source>
</evidence>